<dbReference type="PANTHER" id="PTHR43806:SF11">
    <property type="entry name" value="CEREVISIN-RELATED"/>
    <property type="match status" value="1"/>
</dbReference>
<dbReference type="STRING" id="356882.A0A423W3T8"/>
<sequence>MPRKMDNDTRIHFRTYEASSDRADIDEAHAQKRAFCLHCNKDACADNIQRMKNHLLKCEAYLNSNGGEPSFAFDLDGPIAPDTPMSGIPGPPAVPGSANGGEGSSQPGQDPSVAGTPGMGPPTANMGPGTPVTPSAAMVKASQDSLNKVRTAMARSTKRLESLESVLKTQIQDGMHNAATHVRAAIRDERDRLFKLSQTLVKQEMKVRDAQAAIGVPMLNIPYNRPGQFELGKFDGTTLEHSLEWLWHHLHSFIYECLMDLQLSNSPSIDKLGSDKFTARRQLDYPVCQYNSPVLASFVHFIDDITIFFESSDFFLDCNEDCDRAHRQHLAIWLGLHNAFLIKHLLTNLEHIAILVVFINKHLNFFESDQFSPFDVFNCIIRKFGTSVKHFAGFQYFKFENLIRVLPNFNQQQWNPDNFNIDSVQHWIQHSVHQDHFNCFKQAARTFVESAGSLTDSLGKVGASMMQEGFYTAWESAGLAAEASQYATTAESISGGISSLLNPLEGAIEGLDGAMSAVNENLASFEEYEMQEFSNINDNIFRAYPTLRPALGSLKNLNNILQLAIKNPTGTLLTIAKNQYVQMTAGLGLVTLSTFGLDQIAPTDLNLTKAPSNKTENSQDTRLHYLKFEKNFSLPLFNAMTKMLDGDAGVKTAADPVVNALGPGYTTELAAELRYPETYVVPNRLTLANVPEDLQAPEDLTDHTDHGTGLAAAAAGTRYGIANKANLYLIKVSNVMRSGASQDRWVKGPPTPEAMDDALSRILEVVQARGLQGKAVVSMSVSYLKYNANEADRRGDDEAERQAWILTSNCLDLVFERYFSSAKDNGIIFVTSAGNKGLKPGVIMMGVGDQMPQDRGTSDNELITVGAVYPDGTLWEGGSPRGAHVGPQNTFVQNPGDPILNLYPESKLGWIDIYAPGVLVRMPSAVDGMRTRFNGTSVPTALVAGLAAYFLALPENKDRFAWSVDKNNRMPWGLRMKQYMISLSRDNIDDLDQYDATVDPDLCLPPVNTSELVLDVNTVEHDRHSLVY</sequence>
<dbReference type="PANTHER" id="PTHR43806">
    <property type="entry name" value="PEPTIDASE S8"/>
    <property type="match status" value="1"/>
</dbReference>
<reference evidence="7 8" key="1">
    <citation type="submission" date="2015-09" db="EMBL/GenBank/DDBJ databases">
        <title>Host preference determinants of Valsa canker pathogens revealed by comparative genomics.</title>
        <authorList>
            <person name="Yin Z."/>
            <person name="Huang L."/>
        </authorList>
    </citation>
    <scope>NUCLEOTIDE SEQUENCE [LARGE SCALE GENOMIC DNA]</scope>
    <source>
        <strain evidence="7 8">03-1</strain>
    </source>
</reference>
<dbReference type="GO" id="GO:0006508">
    <property type="term" value="P:proteolysis"/>
    <property type="evidence" value="ECO:0007669"/>
    <property type="project" value="UniProtKB-KW"/>
</dbReference>
<proteinExistence type="inferred from homology"/>
<dbReference type="SUPFAM" id="SSF52743">
    <property type="entry name" value="Subtilisin-like"/>
    <property type="match status" value="1"/>
</dbReference>
<keyword evidence="3" id="KW-0378">Hydrolase</keyword>
<keyword evidence="8" id="KW-1185">Reference proteome</keyword>
<evidence type="ECO:0000256" key="5">
    <source>
        <dbReference type="SAM" id="MobiDB-lite"/>
    </source>
</evidence>
<evidence type="ECO:0000256" key="3">
    <source>
        <dbReference type="ARBA" id="ARBA00022801"/>
    </source>
</evidence>
<evidence type="ECO:0000256" key="1">
    <source>
        <dbReference type="ARBA" id="ARBA00011073"/>
    </source>
</evidence>
<comment type="similarity">
    <text evidence="1">Belongs to the peptidase S8 family.</text>
</comment>
<dbReference type="GO" id="GO:0004252">
    <property type="term" value="F:serine-type endopeptidase activity"/>
    <property type="evidence" value="ECO:0007669"/>
    <property type="project" value="InterPro"/>
</dbReference>
<gene>
    <name evidence="7" type="ORF">VMCG_07021</name>
</gene>
<dbReference type="InterPro" id="IPR050131">
    <property type="entry name" value="Peptidase_S8_subtilisin-like"/>
</dbReference>
<dbReference type="Gene3D" id="3.40.50.200">
    <property type="entry name" value="Peptidase S8/S53 domain"/>
    <property type="match status" value="1"/>
</dbReference>
<dbReference type="Pfam" id="PF00082">
    <property type="entry name" value="Peptidase_S8"/>
    <property type="match status" value="1"/>
</dbReference>
<protein>
    <recommendedName>
        <fullName evidence="6">Peptidase S8/S53 domain-containing protein</fullName>
    </recommendedName>
</protein>
<evidence type="ECO:0000256" key="4">
    <source>
        <dbReference type="ARBA" id="ARBA00022825"/>
    </source>
</evidence>
<evidence type="ECO:0000313" key="8">
    <source>
        <dbReference type="Proteomes" id="UP000283895"/>
    </source>
</evidence>
<dbReference type="Proteomes" id="UP000283895">
    <property type="component" value="Unassembled WGS sequence"/>
</dbReference>
<feature type="domain" description="Peptidase S8/S53" evidence="6">
    <location>
        <begin position="692"/>
        <end position="962"/>
    </location>
</feature>
<dbReference type="AlphaFoldDB" id="A0A423W3T8"/>
<organism evidence="7 8">
    <name type="scientific">Cytospora schulzeri</name>
    <dbReference type="NCBI Taxonomy" id="448051"/>
    <lineage>
        <taxon>Eukaryota</taxon>
        <taxon>Fungi</taxon>
        <taxon>Dikarya</taxon>
        <taxon>Ascomycota</taxon>
        <taxon>Pezizomycotina</taxon>
        <taxon>Sordariomycetes</taxon>
        <taxon>Sordariomycetidae</taxon>
        <taxon>Diaporthales</taxon>
        <taxon>Cytosporaceae</taxon>
        <taxon>Cytospora</taxon>
    </lineage>
</organism>
<name>A0A423W3T8_9PEZI</name>
<dbReference type="EMBL" id="LKEA01000027">
    <property type="protein sequence ID" value="ROV97998.1"/>
    <property type="molecule type" value="Genomic_DNA"/>
</dbReference>
<dbReference type="CDD" id="cd00306">
    <property type="entry name" value="Peptidases_S8_S53"/>
    <property type="match status" value="1"/>
</dbReference>
<keyword evidence="4" id="KW-0720">Serine protease</keyword>
<evidence type="ECO:0000313" key="7">
    <source>
        <dbReference type="EMBL" id="ROV97998.1"/>
    </source>
</evidence>
<comment type="caution">
    <text evidence="7">The sequence shown here is derived from an EMBL/GenBank/DDBJ whole genome shotgun (WGS) entry which is preliminary data.</text>
</comment>
<keyword evidence="2" id="KW-0645">Protease</keyword>
<dbReference type="InterPro" id="IPR000209">
    <property type="entry name" value="Peptidase_S8/S53_dom"/>
</dbReference>
<evidence type="ECO:0000256" key="2">
    <source>
        <dbReference type="ARBA" id="ARBA00022670"/>
    </source>
</evidence>
<dbReference type="OrthoDB" id="5195806at2759"/>
<feature type="region of interest" description="Disordered" evidence="5">
    <location>
        <begin position="75"/>
        <end position="135"/>
    </location>
</feature>
<dbReference type="InterPro" id="IPR036852">
    <property type="entry name" value="Peptidase_S8/S53_dom_sf"/>
</dbReference>
<evidence type="ECO:0000259" key="6">
    <source>
        <dbReference type="Pfam" id="PF00082"/>
    </source>
</evidence>
<accession>A0A423W3T8</accession>